<dbReference type="EMBL" id="CATOUU010000347">
    <property type="protein sequence ID" value="CAI9925815.1"/>
    <property type="molecule type" value="Genomic_DNA"/>
</dbReference>
<dbReference type="AlphaFoldDB" id="A0AA86NVF1"/>
<protein>
    <submittedName>
        <fullName evidence="2">Uncharacterized protein</fullName>
    </submittedName>
</protein>
<gene>
    <name evidence="2" type="ORF">HINF_LOCUS13460</name>
    <name evidence="3" type="ORF">HINF_LOCUS26657</name>
</gene>
<keyword evidence="4" id="KW-1185">Reference proteome</keyword>
<keyword evidence="1" id="KW-0175">Coiled coil</keyword>
<name>A0AA86NVF1_9EUKA</name>
<evidence type="ECO:0000256" key="1">
    <source>
        <dbReference type="SAM" id="Coils"/>
    </source>
</evidence>
<reference evidence="3 4" key="2">
    <citation type="submission" date="2024-07" db="EMBL/GenBank/DDBJ databases">
        <authorList>
            <person name="Akdeniz Z."/>
        </authorList>
    </citation>
    <scope>NUCLEOTIDE SEQUENCE [LARGE SCALE GENOMIC DNA]</scope>
</reference>
<dbReference type="Proteomes" id="UP001642409">
    <property type="component" value="Unassembled WGS sequence"/>
</dbReference>
<accession>A0AA86NVF1</accession>
<proteinExistence type="predicted"/>
<sequence>MGSIIDVEDSQQQKPTEFVQKLLFKLRQFKEEQQNKMDINTELVAQLKYDIQILQQKLNEQLQIENLSQSQVDALNNQINQKDIQIATLCKELNALSEQREVEKRETLKNEEHKKQLRKFVEDCKRRIDVYEQNNFEFTQTLKRKEAEVENEVERVRMEWKQKVASFCERAISLLRTGGKEQIANEILQLAEGM</sequence>
<evidence type="ECO:0000313" key="2">
    <source>
        <dbReference type="EMBL" id="CAI9925815.1"/>
    </source>
</evidence>
<evidence type="ECO:0000313" key="3">
    <source>
        <dbReference type="EMBL" id="CAL6018826.1"/>
    </source>
</evidence>
<evidence type="ECO:0000313" key="4">
    <source>
        <dbReference type="Proteomes" id="UP001642409"/>
    </source>
</evidence>
<reference evidence="2" key="1">
    <citation type="submission" date="2023-06" db="EMBL/GenBank/DDBJ databases">
        <authorList>
            <person name="Kurt Z."/>
        </authorList>
    </citation>
    <scope>NUCLEOTIDE SEQUENCE</scope>
</reference>
<feature type="coiled-coil region" evidence="1">
    <location>
        <begin position="72"/>
        <end position="159"/>
    </location>
</feature>
<dbReference type="EMBL" id="CAXDID020000081">
    <property type="protein sequence ID" value="CAL6018826.1"/>
    <property type="molecule type" value="Genomic_DNA"/>
</dbReference>
<comment type="caution">
    <text evidence="2">The sequence shown here is derived from an EMBL/GenBank/DDBJ whole genome shotgun (WGS) entry which is preliminary data.</text>
</comment>
<organism evidence="2">
    <name type="scientific">Hexamita inflata</name>
    <dbReference type="NCBI Taxonomy" id="28002"/>
    <lineage>
        <taxon>Eukaryota</taxon>
        <taxon>Metamonada</taxon>
        <taxon>Diplomonadida</taxon>
        <taxon>Hexamitidae</taxon>
        <taxon>Hexamitinae</taxon>
        <taxon>Hexamita</taxon>
    </lineage>
</organism>